<evidence type="ECO:0000259" key="1">
    <source>
        <dbReference type="PROSITE" id="PS50943"/>
    </source>
</evidence>
<name>A0A1M2I699_ECOLX</name>
<dbReference type="Proteomes" id="UP000532204">
    <property type="component" value="Unassembled WGS sequence"/>
</dbReference>
<evidence type="ECO:0000313" key="4">
    <source>
        <dbReference type="EMBL" id="HAI5335216.1"/>
    </source>
</evidence>
<dbReference type="SMART" id="SM00530">
    <property type="entry name" value="HTH_XRE"/>
    <property type="match status" value="1"/>
</dbReference>
<dbReference type="CDD" id="cd00093">
    <property type="entry name" value="HTH_XRE"/>
    <property type="match status" value="1"/>
</dbReference>
<dbReference type="EMBL" id="QEMT01000153">
    <property type="protein sequence ID" value="PWH49464.1"/>
    <property type="molecule type" value="Genomic_DNA"/>
</dbReference>
<sequence length="124" mass="13961">MSQIQFITDGAGNRVSVILPVALFEKLAGDSDLDELYEDVQNEPSASPDTLYPNEVVNILSERGCTMQAAWRIYRGMTQKQVADALGIRQATVSEFERTERPRRANIERLARLYGCTPEQLILE</sequence>
<reference evidence="3 10" key="4">
    <citation type="submission" date="2019-05" db="EMBL/GenBank/DDBJ databases">
        <authorList>
            <consortium name="NARMS: The National Antimicrobial Resistance Monitoring System"/>
        </authorList>
    </citation>
    <scope>NUCLEOTIDE SEQUENCE [LARGE SCALE GENOMIC DNA]</scope>
    <source>
        <strain evidence="3 10">CVM N18EC122</strain>
    </source>
</reference>
<dbReference type="Proteomes" id="UP000845800">
    <property type="component" value="Unassembled WGS sequence"/>
</dbReference>
<comment type="caution">
    <text evidence="7">The sequence shown here is derived from an EMBL/GenBank/DDBJ whole genome shotgun (WGS) entry which is preliminary data.</text>
</comment>
<evidence type="ECO:0000313" key="7">
    <source>
        <dbReference type="EMBL" id="PWH49464.1"/>
    </source>
</evidence>
<dbReference type="EMBL" id="MOKI01000008">
    <property type="protein sequence ID" value="OJR56128.1"/>
    <property type="molecule type" value="Genomic_DNA"/>
</dbReference>
<dbReference type="Gene3D" id="1.10.260.40">
    <property type="entry name" value="lambda repressor-like DNA-binding domains"/>
    <property type="match status" value="1"/>
</dbReference>
<dbReference type="AlphaFoldDB" id="A0A1M2I699"/>
<evidence type="ECO:0000313" key="10">
    <source>
        <dbReference type="Proteomes" id="UP000532204"/>
    </source>
</evidence>
<evidence type="ECO:0000313" key="2">
    <source>
        <dbReference type="EMBL" id="CAK1207610.1"/>
    </source>
</evidence>
<reference evidence="4" key="5">
    <citation type="submission" date="2020-03" db="EMBL/GenBank/DDBJ databases">
        <authorList>
            <consortium name="NCBI Pathogen Detection Project"/>
        </authorList>
    </citation>
    <scope>NUCLEOTIDE SEQUENCE</scope>
    <source>
        <strain evidence="4">AMC_487</strain>
    </source>
</reference>
<evidence type="ECO:0000313" key="5">
    <source>
        <dbReference type="EMBL" id="MDK2697229.1"/>
    </source>
</evidence>
<accession>A0A1M2I699</accession>
<reference evidence="4" key="2">
    <citation type="journal article" date="2018" name="Genome Biol.">
        <title>SKESA: strategic k-mer extension for scrupulous assemblies.</title>
        <authorList>
            <person name="Souvorov A."/>
            <person name="Agarwala R."/>
            <person name="Lipman D.J."/>
        </authorList>
    </citation>
    <scope>NUCLEOTIDE SEQUENCE [LARGE SCALE GENOMIC DNA]</scope>
    <source>
        <strain evidence="4">AMC_487</strain>
    </source>
</reference>
<dbReference type="Pfam" id="PF01381">
    <property type="entry name" value="HTH_3"/>
    <property type="match status" value="1"/>
</dbReference>
<evidence type="ECO:0000313" key="6">
    <source>
        <dbReference type="EMBL" id="OJR56128.1"/>
    </source>
</evidence>
<dbReference type="GO" id="GO:0003677">
    <property type="term" value="F:DNA binding"/>
    <property type="evidence" value="ECO:0007669"/>
    <property type="project" value="InterPro"/>
</dbReference>
<dbReference type="InterPro" id="IPR010982">
    <property type="entry name" value="Lambda_DNA-bd_dom_sf"/>
</dbReference>
<evidence type="ECO:0000313" key="8">
    <source>
        <dbReference type="Proteomes" id="UP000184277"/>
    </source>
</evidence>
<dbReference type="EMBL" id="CAUZHL010000001">
    <property type="protein sequence ID" value="CAK1207610.1"/>
    <property type="molecule type" value="Genomic_DNA"/>
</dbReference>
<reference evidence="7 9" key="3">
    <citation type="submission" date="2018-04" db="EMBL/GenBank/DDBJ databases">
        <title>Draft Genomic Sequencing Of Potential Extraintestinal Pathogenic Escherichia coli B8S56 Isolated from Retail Chicken Skin.</title>
        <authorList>
            <person name="Xu A."/>
            <person name="Tilman S."/>
            <person name="Wisser-Parker K."/>
            <person name="Scullen O.J."/>
            <person name="Sommers C."/>
        </authorList>
    </citation>
    <scope>NUCLEOTIDE SEQUENCE [LARGE SCALE GENOMIC DNA]</scope>
    <source>
        <strain evidence="7 9">B8S56</strain>
    </source>
</reference>
<dbReference type="EMBL" id="JASMQD010000001">
    <property type="protein sequence ID" value="MDK2697229.1"/>
    <property type="molecule type" value="Genomic_DNA"/>
</dbReference>
<dbReference type="Proteomes" id="UP000245761">
    <property type="component" value="Unassembled WGS sequence"/>
</dbReference>
<feature type="domain" description="HTH cro/C1-type" evidence="1">
    <location>
        <begin position="70"/>
        <end position="121"/>
    </location>
</feature>
<dbReference type="EMBL" id="AASEBA010000121">
    <property type="protein sequence ID" value="EFC9752731.1"/>
    <property type="molecule type" value="Genomic_DNA"/>
</dbReference>
<dbReference type="RefSeq" id="WP_029400439.1">
    <property type="nucleotide sequence ID" value="NZ_CAUZHL010000001.1"/>
</dbReference>
<evidence type="ECO:0000313" key="3">
    <source>
        <dbReference type="EMBL" id="EFC9752731.1"/>
    </source>
</evidence>
<dbReference type="PROSITE" id="PS50943">
    <property type="entry name" value="HTH_CROC1"/>
    <property type="match status" value="1"/>
</dbReference>
<dbReference type="Proteomes" id="UP001190091">
    <property type="component" value="Unassembled WGS sequence"/>
</dbReference>
<organism evidence="7 9">
    <name type="scientific">Escherichia coli</name>
    <dbReference type="NCBI Taxonomy" id="562"/>
    <lineage>
        <taxon>Bacteria</taxon>
        <taxon>Pseudomonadati</taxon>
        <taxon>Pseudomonadota</taxon>
        <taxon>Gammaproteobacteria</taxon>
        <taxon>Enterobacterales</taxon>
        <taxon>Enterobacteriaceae</taxon>
        <taxon>Escherichia</taxon>
    </lineage>
</organism>
<dbReference type="EMBL" id="DABERK010000060">
    <property type="protein sequence ID" value="HAI5335216.1"/>
    <property type="molecule type" value="Genomic_DNA"/>
</dbReference>
<dbReference type="SUPFAM" id="SSF47413">
    <property type="entry name" value="lambda repressor-like DNA-binding domains"/>
    <property type="match status" value="1"/>
</dbReference>
<gene>
    <name evidence="6" type="ORF">BK383_05865</name>
    <name evidence="7" type="ORF">DD762_28985</name>
    <name evidence="3" type="ORF">E6D34_26675</name>
    <name evidence="2" type="ORF">FGAF848_08420</name>
    <name evidence="4" type="ORF">HJQ60_005348</name>
    <name evidence="5" type="ORF">QO046_23395</name>
</gene>
<dbReference type="InterPro" id="IPR001387">
    <property type="entry name" value="Cro/C1-type_HTH"/>
</dbReference>
<reference evidence="5" key="6">
    <citation type="submission" date="2023-05" db="EMBL/GenBank/DDBJ databases">
        <title>Efficient inhibition of multidrug-resistant Escherichia coli by a new antibiotic combination.</title>
        <authorList>
            <person name="Lin T."/>
        </authorList>
    </citation>
    <scope>NUCLEOTIDE SEQUENCE</scope>
    <source>
        <strain evidence="5">YmmD45</strain>
    </source>
</reference>
<reference evidence="2" key="7">
    <citation type="submission" date="2023-10" db="EMBL/GenBank/DDBJ databases">
        <authorList>
            <person name="Leclercq S."/>
        </authorList>
    </citation>
    <scope>NUCLEOTIDE SEQUENCE</scope>
    <source>
        <strain evidence="2">F848</strain>
    </source>
</reference>
<evidence type="ECO:0000313" key="9">
    <source>
        <dbReference type="Proteomes" id="UP000245761"/>
    </source>
</evidence>
<dbReference type="Proteomes" id="UP000184277">
    <property type="component" value="Unassembled WGS sequence"/>
</dbReference>
<protein>
    <submittedName>
        <fullName evidence="3">Helix-turn-helix domain-containing protein</fullName>
    </submittedName>
    <submittedName>
        <fullName evidence="2 7">Transcriptional regulator</fullName>
    </submittedName>
</protein>
<reference evidence="6 8" key="1">
    <citation type="submission" date="2016-10" db="EMBL/GenBank/DDBJ databases">
        <title>Comprehensive resistome analysis reveals the prevalence of NDM and MCR-1 in Chinese poultry production.</title>
        <authorList>
            <person name="Wang Y."/>
            <person name="Zhang R."/>
            <person name="Li J."/>
            <person name="Wu Z."/>
            <person name="Wenjuan Y."/>
            <person name="Schwarz S."/>
            <person name="Tyrrell J."/>
            <person name="Zheng Y."/>
            <person name="Wang S."/>
            <person name="Shen Z."/>
            <person name="Liu Z."/>
            <person name="Lei L."/>
            <person name="Li M."/>
            <person name="Zhang Q."/>
            <person name="Wu C."/>
            <person name="Zhang Q."/>
            <person name="Wu Y."/>
            <person name="Walsh T."/>
            <person name="Shen J."/>
        </authorList>
    </citation>
    <scope>NUCLEOTIDE SEQUENCE [LARGE SCALE GENOMIC DNA]</scope>
    <source>
        <strain evidence="6 8">570</strain>
    </source>
</reference>
<proteinExistence type="predicted"/>
<dbReference type="Proteomes" id="UP001223829">
    <property type="component" value="Unassembled WGS sequence"/>
</dbReference>